<evidence type="ECO:0000313" key="2">
    <source>
        <dbReference type="Proteomes" id="UP001630127"/>
    </source>
</evidence>
<protein>
    <recommendedName>
        <fullName evidence="3">Reverse transcriptase</fullName>
    </recommendedName>
</protein>
<gene>
    <name evidence="1" type="ORF">ACH5RR_006603</name>
</gene>
<dbReference type="Proteomes" id="UP001630127">
    <property type="component" value="Unassembled WGS sequence"/>
</dbReference>
<organism evidence="1 2">
    <name type="scientific">Cinchona calisaya</name>
    <dbReference type="NCBI Taxonomy" id="153742"/>
    <lineage>
        <taxon>Eukaryota</taxon>
        <taxon>Viridiplantae</taxon>
        <taxon>Streptophyta</taxon>
        <taxon>Embryophyta</taxon>
        <taxon>Tracheophyta</taxon>
        <taxon>Spermatophyta</taxon>
        <taxon>Magnoliopsida</taxon>
        <taxon>eudicotyledons</taxon>
        <taxon>Gunneridae</taxon>
        <taxon>Pentapetalae</taxon>
        <taxon>asterids</taxon>
        <taxon>lamiids</taxon>
        <taxon>Gentianales</taxon>
        <taxon>Rubiaceae</taxon>
        <taxon>Cinchonoideae</taxon>
        <taxon>Cinchoneae</taxon>
        <taxon>Cinchona</taxon>
    </lineage>
</organism>
<name>A0ABD3APR7_9GENT</name>
<keyword evidence="2" id="KW-1185">Reference proteome</keyword>
<reference evidence="1 2" key="1">
    <citation type="submission" date="2024-11" db="EMBL/GenBank/DDBJ databases">
        <title>A near-complete genome assembly of Cinchona calisaya.</title>
        <authorList>
            <person name="Lian D.C."/>
            <person name="Zhao X.W."/>
            <person name="Wei L."/>
        </authorList>
    </citation>
    <scope>NUCLEOTIDE SEQUENCE [LARGE SCALE GENOMIC DNA]</scope>
    <source>
        <tissue evidence="1">Nenye</tissue>
    </source>
</reference>
<comment type="caution">
    <text evidence="1">The sequence shown here is derived from an EMBL/GenBank/DDBJ whole genome shotgun (WGS) entry which is preliminary data.</text>
</comment>
<sequence length="332" mass="37674">MNRKTTELIGNWLGKFVTIDADEDGFTGGYYCPSHGGIMGKVTYNEDQELDLNLQNPNGNKVMNVTGHMELSTDTLNAKMNLDGNSTNGLQCQEVQNTALQEIKNGSRERGRQSGKKTRWIANDALMTSSNGLISWSKVSFGNLRKKSESCRQRFQNQCNVQVTDNILVEIGKIEEELEQLLDQEDLLWRQRSRLITDNVLVVYELNHFIRSKSWGKKGIMSVKLDMSKAYDRVEWVVLARAMEALANENEANTIMQILDLYERASGSTKDPVSLAFFVVQYLKEFDDARAGQERNLVSCTSHDQWHPCEDGRSCIKFAPYFLLGECKDDDS</sequence>
<evidence type="ECO:0000313" key="1">
    <source>
        <dbReference type="EMBL" id="KAL3533082.1"/>
    </source>
</evidence>
<dbReference type="AlphaFoldDB" id="A0ABD3APR7"/>
<dbReference type="EMBL" id="JBJUIK010000003">
    <property type="protein sequence ID" value="KAL3533082.1"/>
    <property type="molecule type" value="Genomic_DNA"/>
</dbReference>
<evidence type="ECO:0008006" key="3">
    <source>
        <dbReference type="Google" id="ProtNLM"/>
    </source>
</evidence>
<accession>A0ABD3APR7</accession>
<proteinExistence type="predicted"/>